<keyword evidence="7" id="KW-0676">Redox-active center</keyword>
<dbReference type="InterPro" id="IPR013766">
    <property type="entry name" value="Thioredoxin_domain"/>
</dbReference>
<evidence type="ECO:0000256" key="7">
    <source>
        <dbReference type="ARBA" id="ARBA00023284"/>
    </source>
</evidence>
<sequence length="372" mass="41816">MFKRALPLLLIAGGSLNLVAQGLNEALDERKTDFLERAPAKLIESQSEALRELEDSGIYEKVLKVGDKAPDFTLGNQDGVERSLSKLLEKGPLVLTWYRGAWCPYCSITLSAMAERLGDFEELGATLVALTPELPEVTQATRTEKDLGFQVLTDLNHRVAEKFGLVFPLNAETAARYEENFKLVERSGEEAADRLPLPATYVISQDGVIRYVFADADYRRRAEPSRIVDSLRALKDGPTGIHLVQQFWENTWNPPYDLELIDRLMTEDFVITSAGSDVKGRAEFKEWVRKFQQKAQGLRLENREIFASAEGDRVVSRWIARARNGGVLGTEADGEPIEFTGIAIWEVRDGKLAHNWVERSALEMFQRIQAGE</sequence>
<evidence type="ECO:0000256" key="1">
    <source>
        <dbReference type="ARBA" id="ARBA00003330"/>
    </source>
</evidence>
<dbReference type="EMBL" id="JBHTBS010000015">
    <property type="protein sequence ID" value="MFC7339342.1"/>
    <property type="molecule type" value="Genomic_DNA"/>
</dbReference>
<evidence type="ECO:0000256" key="9">
    <source>
        <dbReference type="ARBA" id="ARBA00038489"/>
    </source>
</evidence>
<name>A0ABW2LAB0_9BACT</name>
<keyword evidence="5" id="KW-0560">Oxidoreductase</keyword>
<comment type="function">
    <text evidence="1">Thiol-specific peroxidase that catalyzes the reduction of hydrogen peroxide and organic hydroperoxides to water and alcohols, respectively. Plays a role in cell protection against oxidative stress by detoxifying peroxides and as sensor of hydrogen peroxide-mediated signaling events.</text>
</comment>
<dbReference type="InterPro" id="IPR050924">
    <property type="entry name" value="Peroxiredoxin_BCP/PrxQ"/>
</dbReference>
<dbReference type="Pfam" id="PF00578">
    <property type="entry name" value="AhpC-TSA"/>
    <property type="match status" value="1"/>
</dbReference>
<dbReference type="Pfam" id="PF12680">
    <property type="entry name" value="SnoaL_2"/>
    <property type="match status" value="1"/>
</dbReference>
<feature type="domain" description="Thioredoxin" evidence="13">
    <location>
        <begin position="63"/>
        <end position="236"/>
    </location>
</feature>
<evidence type="ECO:0000256" key="12">
    <source>
        <dbReference type="SAM" id="SignalP"/>
    </source>
</evidence>
<dbReference type="PANTHER" id="PTHR42801">
    <property type="entry name" value="THIOREDOXIN-DEPENDENT PEROXIDE REDUCTASE"/>
    <property type="match status" value="1"/>
</dbReference>
<accession>A0ABW2LAB0</accession>
<comment type="catalytic activity">
    <reaction evidence="11">
        <text>a hydroperoxide + [thioredoxin]-dithiol = an alcohol + [thioredoxin]-disulfide + H2O</text>
        <dbReference type="Rhea" id="RHEA:62620"/>
        <dbReference type="Rhea" id="RHEA-COMP:10698"/>
        <dbReference type="Rhea" id="RHEA-COMP:10700"/>
        <dbReference type="ChEBI" id="CHEBI:15377"/>
        <dbReference type="ChEBI" id="CHEBI:29950"/>
        <dbReference type="ChEBI" id="CHEBI:30879"/>
        <dbReference type="ChEBI" id="CHEBI:35924"/>
        <dbReference type="ChEBI" id="CHEBI:50058"/>
        <dbReference type="EC" id="1.11.1.24"/>
    </reaction>
</comment>
<dbReference type="RefSeq" id="WP_379715975.1">
    <property type="nucleotide sequence ID" value="NZ_JBHTBS010000015.1"/>
</dbReference>
<dbReference type="EC" id="1.11.1.24" evidence="2"/>
<dbReference type="SUPFAM" id="SSF54427">
    <property type="entry name" value="NTF2-like"/>
    <property type="match status" value="1"/>
</dbReference>
<dbReference type="InterPro" id="IPR037401">
    <property type="entry name" value="SnoaL-like"/>
</dbReference>
<comment type="caution">
    <text evidence="14">The sequence shown here is derived from an EMBL/GenBank/DDBJ whole genome shotgun (WGS) entry which is preliminary data.</text>
</comment>
<dbReference type="SUPFAM" id="SSF52833">
    <property type="entry name" value="Thioredoxin-like"/>
    <property type="match status" value="1"/>
</dbReference>
<dbReference type="PROSITE" id="PS51352">
    <property type="entry name" value="THIOREDOXIN_2"/>
    <property type="match status" value="1"/>
</dbReference>
<evidence type="ECO:0000256" key="10">
    <source>
        <dbReference type="ARBA" id="ARBA00042639"/>
    </source>
</evidence>
<comment type="similarity">
    <text evidence="9">Belongs to the peroxiredoxin family. BCP/PrxQ subfamily.</text>
</comment>
<dbReference type="Gene3D" id="3.40.30.10">
    <property type="entry name" value="Glutaredoxin"/>
    <property type="match status" value="1"/>
</dbReference>
<dbReference type="InterPro" id="IPR000866">
    <property type="entry name" value="AhpC/TSA"/>
</dbReference>
<evidence type="ECO:0000256" key="3">
    <source>
        <dbReference type="ARBA" id="ARBA00022559"/>
    </source>
</evidence>
<evidence type="ECO:0000256" key="6">
    <source>
        <dbReference type="ARBA" id="ARBA00023157"/>
    </source>
</evidence>
<evidence type="ECO:0000313" key="14">
    <source>
        <dbReference type="EMBL" id="MFC7339342.1"/>
    </source>
</evidence>
<gene>
    <name evidence="14" type="ORF">ACFQY0_19275</name>
</gene>
<evidence type="ECO:0000256" key="11">
    <source>
        <dbReference type="ARBA" id="ARBA00049091"/>
    </source>
</evidence>
<protein>
    <recommendedName>
        <fullName evidence="2">thioredoxin-dependent peroxiredoxin</fullName>
        <ecNumber evidence="2">1.11.1.24</ecNumber>
    </recommendedName>
    <alternativeName>
        <fullName evidence="8">Thioredoxin peroxidase</fullName>
    </alternativeName>
    <alternativeName>
        <fullName evidence="10">Thioredoxin-dependent peroxiredoxin Bcp</fullName>
    </alternativeName>
</protein>
<reference evidence="15" key="1">
    <citation type="journal article" date="2019" name="Int. J. Syst. Evol. Microbiol.">
        <title>The Global Catalogue of Microorganisms (GCM) 10K type strain sequencing project: providing services to taxonomists for standard genome sequencing and annotation.</title>
        <authorList>
            <consortium name="The Broad Institute Genomics Platform"/>
            <consortium name="The Broad Institute Genome Sequencing Center for Infectious Disease"/>
            <person name="Wu L."/>
            <person name="Ma J."/>
        </authorList>
    </citation>
    <scope>NUCLEOTIDE SEQUENCE [LARGE SCALE GENOMIC DNA]</scope>
    <source>
        <strain evidence="15">CGMCC 4.1467</strain>
    </source>
</reference>
<dbReference type="Gene3D" id="3.10.450.50">
    <property type="match status" value="1"/>
</dbReference>
<evidence type="ECO:0000256" key="2">
    <source>
        <dbReference type="ARBA" id="ARBA00013017"/>
    </source>
</evidence>
<evidence type="ECO:0000256" key="8">
    <source>
        <dbReference type="ARBA" id="ARBA00032824"/>
    </source>
</evidence>
<feature type="chain" id="PRO_5046675361" description="thioredoxin-dependent peroxiredoxin" evidence="12">
    <location>
        <begin position="21"/>
        <end position="372"/>
    </location>
</feature>
<feature type="signal peptide" evidence="12">
    <location>
        <begin position="1"/>
        <end position="20"/>
    </location>
</feature>
<keyword evidence="6" id="KW-1015">Disulfide bond</keyword>
<dbReference type="CDD" id="cd02970">
    <property type="entry name" value="PRX_like2"/>
    <property type="match status" value="1"/>
</dbReference>
<keyword evidence="12" id="KW-0732">Signal</keyword>
<dbReference type="InterPro" id="IPR036249">
    <property type="entry name" value="Thioredoxin-like_sf"/>
</dbReference>
<keyword evidence="15" id="KW-1185">Reference proteome</keyword>
<evidence type="ECO:0000259" key="13">
    <source>
        <dbReference type="PROSITE" id="PS51352"/>
    </source>
</evidence>
<organism evidence="14 15">
    <name type="scientific">Haloferula chungangensis</name>
    <dbReference type="NCBI Taxonomy" id="1048331"/>
    <lineage>
        <taxon>Bacteria</taxon>
        <taxon>Pseudomonadati</taxon>
        <taxon>Verrucomicrobiota</taxon>
        <taxon>Verrucomicrobiia</taxon>
        <taxon>Verrucomicrobiales</taxon>
        <taxon>Verrucomicrobiaceae</taxon>
        <taxon>Haloferula</taxon>
    </lineage>
</organism>
<evidence type="ECO:0000256" key="5">
    <source>
        <dbReference type="ARBA" id="ARBA00023002"/>
    </source>
</evidence>
<dbReference type="PANTHER" id="PTHR42801:SF7">
    <property type="entry name" value="SLL1159 PROTEIN"/>
    <property type="match status" value="1"/>
</dbReference>
<dbReference type="InterPro" id="IPR032710">
    <property type="entry name" value="NTF2-like_dom_sf"/>
</dbReference>
<evidence type="ECO:0000313" key="15">
    <source>
        <dbReference type="Proteomes" id="UP001596472"/>
    </source>
</evidence>
<keyword evidence="4" id="KW-0049">Antioxidant</keyword>
<keyword evidence="3" id="KW-0575">Peroxidase</keyword>
<evidence type="ECO:0000256" key="4">
    <source>
        <dbReference type="ARBA" id="ARBA00022862"/>
    </source>
</evidence>
<proteinExistence type="inferred from homology"/>
<dbReference type="Proteomes" id="UP001596472">
    <property type="component" value="Unassembled WGS sequence"/>
</dbReference>